<dbReference type="SMART" id="SM00044">
    <property type="entry name" value="CYCc"/>
    <property type="match status" value="1"/>
</dbReference>
<evidence type="ECO:0000256" key="2">
    <source>
        <dbReference type="ARBA" id="ARBA00005381"/>
    </source>
</evidence>
<dbReference type="Pfam" id="PF00211">
    <property type="entry name" value="Guanylate_cyc"/>
    <property type="match status" value="1"/>
</dbReference>
<comment type="caution">
    <text evidence="9">The sequence shown here is derived from an EMBL/GenBank/DDBJ whole genome shotgun (WGS) entry which is preliminary data.</text>
</comment>
<dbReference type="InterPro" id="IPR007890">
    <property type="entry name" value="CHASE2"/>
</dbReference>
<organism evidence="9 10">
    <name type="scientific">Candidatus Uhrbacteria bacterium CG22_combo_CG10-13_8_21_14_all_47_17</name>
    <dbReference type="NCBI Taxonomy" id="1975041"/>
    <lineage>
        <taxon>Bacteria</taxon>
        <taxon>Candidatus Uhriibacteriota</taxon>
    </lineage>
</organism>
<dbReference type="FunFam" id="3.30.70.1230:FF:000016">
    <property type="entry name" value="Adenylate/guanylate cyclase domain-containing protein"/>
    <property type="match status" value="1"/>
</dbReference>
<keyword evidence="6 7" id="KW-0472">Membrane</keyword>
<evidence type="ECO:0000256" key="4">
    <source>
        <dbReference type="ARBA" id="ARBA00022692"/>
    </source>
</evidence>
<dbReference type="CDD" id="cd07302">
    <property type="entry name" value="CHD"/>
    <property type="match status" value="1"/>
</dbReference>
<dbReference type="GO" id="GO:0030313">
    <property type="term" value="C:cell envelope"/>
    <property type="evidence" value="ECO:0007669"/>
    <property type="project" value="UniProtKB-SubCell"/>
</dbReference>
<feature type="domain" description="Guanylate cyclase" evidence="8">
    <location>
        <begin position="405"/>
        <end position="537"/>
    </location>
</feature>
<feature type="transmembrane region" description="Helical" evidence="7">
    <location>
        <begin position="7"/>
        <end position="29"/>
    </location>
</feature>
<evidence type="ECO:0000313" key="10">
    <source>
        <dbReference type="Proteomes" id="UP000231581"/>
    </source>
</evidence>
<evidence type="ECO:0000256" key="5">
    <source>
        <dbReference type="ARBA" id="ARBA00022989"/>
    </source>
</evidence>
<accession>A0A2H0BRL4</accession>
<name>A0A2H0BRL4_9BACT</name>
<comment type="similarity">
    <text evidence="2">Belongs to the adenylyl cyclase class-3 family.</text>
</comment>
<dbReference type="SUPFAM" id="SSF55073">
    <property type="entry name" value="Nucleotide cyclase"/>
    <property type="match status" value="1"/>
</dbReference>
<dbReference type="GO" id="GO:0035556">
    <property type="term" value="P:intracellular signal transduction"/>
    <property type="evidence" value="ECO:0007669"/>
    <property type="project" value="InterPro"/>
</dbReference>
<evidence type="ECO:0000256" key="7">
    <source>
        <dbReference type="SAM" id="Phobius"/>
    </source>
</evidence>
<sequence length="661" mass="73326">MKKRYTLDALFIGLAVGILAAFGLLFGVFDTWSHSTTDRFFLPHATDPKTVIVAIDDASLARIGRWPWDRSVQGDLVQRLTEGGAKVIALDVNFPEVSTAREDAALAQAIKDSGHVVLPLELSLELHNQKLTFDASKSVQPIAEIQRMAKRVGFSNTPLDADGVVRRIPLTVSGKSGGTVESFAYAAAELAGRAPDRNEIPTDAFGRVIVNFPGSSGKAFPFVSAADVLEGKADMSQFVGTTVFIGATAADLHDAQNTATSRNQPMSGIEIHASLYDTLVNHRWLVEVSKLWQALALLLAGLLLGLVIPRSRARSGALLAFSLWFGWVLAAFLAFDRGWILDIVWPTLLIIFTYAALLLERWISTERERRKIRSAFSQYVSVSVVEAIMKNIDRLKLGGDRRNMSVLFSDIRGFTSLSEGMAPEALVELLNKYLDKMTDIVFEEGGVLDKYIGDAIMAFWNAPFDQSDHAMRSVRAAIRMQDRLEEMNREGSFAKGLQLKIGIGINTGEMIVGNIGGERRYDYTVIGDSVNLASRTEGLCKEYGVEIIITKHTRDELDETIVTRQLDTVAVKGKKEPVAIYEVMGLVSNIDDARQKLATEFDKAMEQYFERNFEEAARLCEQILLVWPEDMPAKHLKNRCEIYQTTPPPVDWNGAWVMTKK</sequence>
<dbReference type="InterPro" id="IPR001054">
    <property type="entry name" value="A/G_cyclase"/>
</dbReference>
<dbReference type="SMART" id="SM01080">
    <property type="entry name" value="CHASE2"/>
    <property type="match status" value="1"/>
</dbReference>
<keyword evidence="3" id="KW-1003">Cell membrane</keyword>
<comment type="subcellular location">
    <subcellularLocation>
        <location evidence="1">Cell envelope</location>
    </subcellularLocation>
</comment>
<dbReference type="GO" id="GO:0006171">
    <property type="term" value="P:cAMP biosynthetic process"/>
    <property type="evidence" value="ECO:0007669"/>
    <property type="project" value="TreeGrafter"/>
</dbReference>
<dbReference type="GO" id="GO:0004016">
    <property type="term" value="F:adenylate cyclase activity"/>
    <property type="evidence" value="ECO:0007669"/>
    <property type="project" value="UniProtKB-ARBA"/>
</dbReference>
<dbReference type="PANTHER" id="PTHR43081:SF1">
    <property type="entry name" value="ADENYLATE CYCLASE, TERMINAL-DIFFERENTIATION SPECIFIC"/>
    <property type="match status" value="1"/>
</dbReference>
<evidence type="ECO:0000256" key="1">
    <source>
        <dbReference type="ARBA" id="ARBA00004196"/>
    </source>
</evidence>
<proteinExistence type="inferred from homology"/>
<dbReference type="InterPro" id="IPR050697">
    <property type="entry name" value="Adenylyl/Guanylyl_Cyclase_3/4"/>
</dbReference>
<feature type="transmembrane region" description="Helical" evidence="7">
    <location>
        <begin position="316"/>
        <end position="337"/>
    </location>
</feature>
<dbReference type="EMBL" id="PCSZ01000078">
    <property type="protein sequence ID" value="PIP60169.1"/>
    <property type="molecule type" value="Genomic_DNA"/>
</dbReference>
<dbReference type="Pfam" id="PF05226">
    <property type="entry name" value="CHASE2"/>
    <property type="match status" value="1"/>
</dbReference>
<evidence type="ECO:0000256" key="3">
    <source>
        <dbReference type="ARBA" id="ARBA00022475"/>
    </source>
</evidence>
<evidence type="ECO:0000256" key="6">
    <source>
        <dbReference type="ARBA" id="ARBA00023136"/>
    </source>
</evidence>
<gene>
    <name evidence="9" type="ORF">COX00_04560</name>
</gene>
<reference evidence="9 10" key="1">
    <citation type="submission" date="2017-09" db="EMBL/GenBank/DDBJ databases">
        <title>Depth-based differentiation of microbial function through sediment-hosted aquifers and enrichment of novel symbionts in the deep terrestrial subsurface.</title>
        <authorList>
            <person name="Probst A.J."/>
            <person name="Ladd B."/>
            <person name="Jarett J.K."/>
            <person name="Geller-Mcgrath D.E."/>
            <person name="Sieber C.M."/>
            <person name="Emerson J.B."/>
            <person name="Anantharaman K."/>
            <person name="Thomas B.C."/>
            <person name="Malmstrom R."/>
            <person name="Stieglmeier M."/>
            <person name="Klingl A."/>
            <person name="Woyke T."/>
            <person name="Ryan C.M."/>
            <person name="Banfield J.F."/>
        </authorList>
    </citation>
    <scope>NUCLEOTIDE SEQUENCE [LARGE SCALE GENOMIC DNA]</scope>
    <source>
        <strain evidence="9">CG22_combo_CG10-13_8_21_14_all_47_17</strain>
    </source>
</reference>
<keyword evidence="4 7" id="KW-0812">Transmembrane</keyword>
<dbReference type="PANTHER" id="PTHR43081">
    <property type="entry name" value="ADENYLATE CYCLASE, TERMINAL-DIFFERENTIATION SPECIFIC-RELATED"/>
    <property type="match status" value="1"/>
</dbReference>
<protein>
    <recommendedName>
        <fullName evidence="8">Guanylate cyclase domain-containing protein</fullName>
    </recommendedName>
</protein>
<dbReference type="InterPro" id="IPR029787">
    <property type="entry name" value="Nucleotide_cyclase"/>
</dbReference>
<feature type="transmembrane region" description="Helical" evidence="7">
    <location>
        <begin position="291"/>
        <end position="309"/>
    </location>
</feature>
<dbReference type="Proteomes" id="UP000231581">
    <property type="component" value="Unassembled WGS sequence"/>
</dbReference>
<feature type="transmembrane region" description="Helical" evidence="7">
    <location>
        <begin position="343"/>
        <end position="363"/>
    </location>
</feature>
<keyword evidence="5 7" id="KW-1133">Transmembrane helix</keyword>
<dbReference type="Gene3D" id="3.30.70.1230">
    <property type="entry name" value="Nucleotide cyclase"/>
    <property type="match status" value="1"/>
</dbReference>
<dbReference type="PROSITE" id="PS50125">
    <property type="entry name" value="GUANYLATE_CYCLASE_2"/>
    <property type="match status" value="1"/>
</dbReference>
<evidence type="ECO:0000259" key="8">
    <source>
        <dbReference type="PROSITE" id="PS50125"/>
    </source>
</evidence>
<evidence type="ECO:0000313" key="9">
    <source>
        <dbReference type="EMBL" id="PIP60169.1"/>
    </source>
</evidence>
<dbReference type="AlphaFoldDB" id="A0A2H0BRL4"/>